<feature type="transmembrane region" description="Helical" evidence="6">
    <location>
        <begin position="16"/>
        <end position="39"/>
    </location>
</feature>
<comment type="subcellular location">
    <subcellularLocation>
        <location evidence="1">Cell membrane</location>
        <topology evidence="1">Multi-pass membrane protein</topology>
    </subcellularLocation>
</comment>
<feature type="transmembrane region" description="Helical" evidence="6">
    <location>
        <begin position="419"/>
        <end position="438"/>
    </location>
</feature>
<accession>A0A084JRR7</accession>
<dbReference type="InterPro" id="IPR024923">
    <property type="entry name" value="PG_synth_SpoVB"/>
</dbReference>
<evidence type="ECO:0000313" key="7">
    <source>
        <dbReference type="EMBL" id="KEZ91651.1"/>
    </source>
</evidence>
<dbReference type="PIRSF" id="PIRSF038958">
    <property type="entry name" value="PG_synth_SpoVB"/>
    <property type="match status" value="1"/>
</dbReference>
<dbReference type="InterPro" id="IPR002797">
    <property type="entry name" value="Polysacc_synth"/>
</dbReference>
<comment type="caution">
    <text evidence="7">The sequence shown here is derived from an EMBL/GenBank/DDBJ whole genome shotgun (WGS) entry which is preliminary data.</text>
</comment>
<keyword evidence="2" id="KW-1003">Cell membrane</keyword>
<dbReference type="EMBL" id="JPME01000002">
    <property type="protein sequence ID" value="KEZ91651.1"/>
    <property type="molecule type" value="Genomic_DNA"/>
</dbReference>
<evidence type="ECO:0000256" key="6">
    <source>
        <dbReference type="SAM" id="Phobius"/>
    </source>
</evidence>
<feature type="transmembrane region" description="Helical" evidence="6">
    <location>
        <begin position="131"/>
        <end position="153"/>
    </location>
</feature>
<feature type="transmembrane region" description="Helical" evidence="6">
    <location>
        <begin position="51"/>
        <end position="70"/>
    </location>
</feature>
<dbReference type="GO" id="GO:0005886">
    <property type="term" value="C:plasma membrane"/>
    <property type="evidence" value="ECO:0007669"/>
    <property type="project" value="UniProtKB-SubCell"/>
</dbReference>
<feature type="transmembrane region" description="Helical" evidence="6">
    <location>
        <begin position="189"/>
        <end position="210"/>
    </location>
</feature>
<feature type="transmembrane region" description="Helical" evidence="6">
    <location>
        <begin position="367"/>
        <end position="388"/>
    </location>
</feature>
<gene>
    <name evidence="7" type="ORF">IO98_00255</name>
</gene>
<dbReference type="OrthoDB" id="9775950at2"/>
<dbReference type="RefSeq" id="WP_038276932.1">
    <property type="nucleotide sequence ID" value="NZ_JPME01000002.1"/>
</dbReference>
<dbReference type="Proteomes" id="UP000028525">
    <property type="component" value="Unassembled WGS sequence"/>
</dbReference>
<proteinExistence type="predicted"/>
<sequence>MNDSLKFPRKLSPRKYALLTGTLLLTSAGLITRLLGFFYRIFLSRTIGAEGLGIFNLIHPVFGVCFALCAGSIQTAISQSVAANVRKGRSIFRTGLIISVAISMILAYAIIRFKDFLATNILMEPRCAPLLLFIAVSVPCAAIHACINGYYYGMQRPHVPASAQVIEQFIRIGAVFLIADIMIKSGIKITVQLAAMGHLIGEIVSSLYTITAYRFFSPKMPEGVTAVASSFHETAPGLMHLAMPLMGNRLVLNVLASAEAILIPSRLQMSGLSDSGAFSVYGVLTGMALPFILFPSTIFNSLAVLLLPTVAEAQSEGNDRRIGDAISMSLRYCLYVGILCIGIFTLFGNDLGVSVFKDNSAGTYMTILAWLCPFLYLVTTMGSILNGLGKTSVTFVQNAIALLLRLGFVLFGIPKYGILAYLVGMLASELLLAMMHVLTLRKKVDFVWNAWDMILKPAALMVLAIGIYFAVFSVADPFQSMPLFIKTAFHITVLSIFYLVLLLSAHIMKGEKSRNL</sequence>
<dbReference type="STRING" id="29354.IO98_00255"/>
<dbReference type="AlphaFoldDB" id="A0A084JRR7"/>
<reference evidence="7 8" key="1">
    <citation type="submission" date="2014-07" db="EMBL/GenBank/DDBJ databases">
        <title>Draft genome of Clostridium celerecrescens 152B isolated from sediments associated with methane hydrate from Krishna Godavari basin.</title>
        <authorList>
            <person name="Honkalas V.S."/>
            <person name="Dabir A.P."/>
            <person name="Arora P."/>
            <person name="Dhakephalkar P.K."/>
        </authorList>
    </citation>
    <scope>NUCLEOTIDE SEQUENCE [LARGE SCALE GENOMIC DNA]</scope>
    <source>
        <strain evidence="7 8">152B</strain>
    </source>
</reference>
<evidence type="ECO:0000256" key="3">
    <source>
        <dbReference type="ARBA" id="ARBA00022692"/>
    </source>
</evidence>
<name>A0A084JRR7_9FIRM</name>
<dbReference type="InterPro" id="IPR050833">
    <property type="entry name" value="Poly_Biosynth_Transport"/>
</dbReference>
<organism evidence="7 8">
    <name type="scientific">Lacrimispora celerecrescens</name>
    <dbReference type="NCBI Taxonomy" id="29354"/>
    <lineage>
        <taxon>Bacteria</taxon>
        <taxon>Bacillati</taxon>
        <taxon>Bacillota</taxon>
        <taxon>Clostridia</taxon>
        <taxon>Lachnospirales</taxon>
        <taxon>Lachnospiraceae</taxon>
        <taxon>Lacrimispora</taxon>
    </lineage>
</organism>
<protein>
    <submittedName>
        <fullName evidence="7">Polysaccharide biosynthesis protein</fullName>
    </submittedName>
</protein>
<evidence type="ECO:0000256" key="4">
    <source>
        <dbReference type="ARBA" id="ARBA00022989"/>
    </source>
</evidence>
<keyword evidence="5 6" id="KW-0472">Membrane</keyword>
<dbReference type="PANTHER" id="PTHR30250">
    <property type="entry name" value="PST FAMILY PREDICTED COLANIC ACID TRANSPORTER"/>
    <property type="match status" value="1"/>
</dbReference>
<evidence type="ECO:0000256" key="1">
    <source>
        <dbReference type="ARBA" id="ARBA00004651"/>
    </source>
</evidence>
<feature type="transmembrane region" description="Helical" evidence="6">
    <location>
        <begin position="91"/>
        <end position="111"/>
    </location>
</feature>
<keyword evidence="3 6" id="KW-0812">Transmembrane</keyword>
<feature type="transmembrane region" description="Helical" evidence="6">
    <location>
        <begin position="329"/>
        <end position="347"/>
    </location>
</feature>
<feature type="transmembrane region" description="Helical" evidence="6">
    <location>
        <begin position="395"/>
        <end position="413"/>
    </location>
</feature>
<evidence type="ECO:0000313" key="8">
    <source>
        <dbReference type="Proteomes" id="UP000028525"/>
    </source>
</evidence>
<evidence type="ECO:0000256" key="5">
    <source>
        <dbReference type="ARBA" id="ARBA00023136"/>
    </source>
</evidence>
<dbReference type="PANTHER" id="PTHR30250:SF24">
    <property type="entry name" value="STAGE V SPORULATION PROTEIN B"/>
    <property type="match status" value="1"/>
</dbReference>
<keyword evidence="4 6" id="KW-1133">Transmembrane helix</keyword>
<feature type="transmembrane region" description="Helical" evidence="6">
    <location>
        <begin position="458"/>
        <end position="475"/>
    </location>
</feature>
<feature type="transmembrane region" description="Helical" evidence="6">
    <location>
        <begin position="487"/>
        <end position="508"/>
    </location>
</feature>
<dbReference type="CDD" id="cd13124">
    <property type="entry name" value="MATE_SpoVB_like"/>
    <property type="match status" value="1"/>
</dbReference>
<feature type="transmembrane region" description="Helical" evidence="6">
    <location>
        <begin position="287"/>
        <end position="308"/>
    </location>
</feature>
<evidence type="ECO:0000256" key="2">
    <source>
        <dbReference type="ARBA" id="ARBA00022475"/>
    </source>
</evidence>
<dbReference type="Pfam" id="PF01943">
    <property type="entry name" value="Polysacc_synt"/>
    <property type="match status" value="1"/>
</dbReference>
<keyword evidence="8" id="KW-1185">Reference proteome</keyword>
<feature type="transmembrane region" description="Helical" evidence="6">
    <location>
        <begin position="165"/>
        <end position="183"/>
    </location>
</feature>